<evidence type="ECO:0000256" key="6">
    <source>
        <dbReference type="ARBA" id="ARBA00023170"/>
    </source>
</evidence>
<keyword evidence="3 9" id="KW-1133">Transmembrane helix</keyword>
<keyword evidence="2 8" id="KW-0812">Transmembrane</keyword>
<proteinExistence type="inferred from homology"/>
<dbReference type="InterPro" id="IPR000276">
    <property type="entry name" value="GPCR_Rhodpsn"/>
</dbReference>
<feature type="transmembrane region" description="Helical" evidence="9">
    <location>
        <begin position="163"/>
        <end position="188"/>
    </location>
</feature>
<keyword evidence="6 8" id="KW-0675">Receptor</keyword>
<accession>A0A9W9ZP11</accession>
<dbReference type="EMBL" id="MU825898">
    <property type="protein sequence ID" value="KAJ7383469.1"/>
    <property type="molecule type" value="Genomic_DNA"/>
</dbReference>
<dbReference type="Gene3D" id="1.20.1070.10">
    <property type="entry name" value="Rhodopsin 7-helix transmembrane proteins"/>
    <property type="match status" value="1"/>
</dbReference>
<dbReference type="SUPFAM" id="SSF81321">
    <property type="entry name" value="Family A G protein-coupled receptor-like"/>
    <property type="match status" value="1"/>
</dbReference>
<dbReference type="CDD" id="cd00637">
    <property type="entry name" value="7tm_classA_rhodopsin-like"/>
    <property type="match status" value="1"/>
</dbReference>
<dbReference type="PANTHER" id="PTHR45695">
    <property type="entry name" value="LEUCOKININ RECEPTOR-RELATED"/>
    <property type="match status" value="1"/>
</dbReference>
<dbReference type="PRINTS" id="PR00237">
    <property type="entry name" value="GPCRRHODOPSN"/>
</dbReference>
<feature type="domain" description="G-protein coupled receptors family 1 profile" evidence="10">
    <location>
        <begin position="59"/>
        <end position="318"/>
    </location>
</feature>
<organism evidence="11 12">
    <name type="scientific">Desmophyllum pertusum</name>
    <dbReference type="NCBI Taxonomy" id="174260"/>
    <lineage>
        <taxon>Eukaryota</taxon>
        <taxon>Metazoa</taxon>
        <taxon>Cnidaria</taxon>
        <taxon>Anthozoa</taxon>
        <taxon>Hexacorallia</taxon>
        <taxon>Scleractinia</taxon>
        <taxon>Caryophylliina</taxon>
        <taxon>Caryophylliidae</taxon>
        <taxon>Desmophyllum</taxon>
    </lineage>
</organism>
<keyword evidence="7 8" id="KW-0807">Transducer</keyword>
<evidence type="ECO:0000256" key="1">
    <source>
        <dbReference type="ARBA" id="ARBA00004141"/>
    </source>
</evidence>
<comment type="similarity">
    <text evidence="8">Belongs to the G-protein coupled receptor 1 family.</text>
</comment>
<comment type="caution">
    <text evidence="11">The sequence shown here is derived from an EMBL/GenBank/DDBJ whole genome shotgun (WGS) entry which is preliminary data.</text>
</comment>
<comment type="subcellular location">
    <subcellularLocation>
        <location evidence="1">Membrane</location>
        <topology evidence="1">Multi-pass membrane protein</topology>
    </subcellularLocation>
</comment>
<evidence type="ECO:0000256" key="4">
    <source>
        <dbReference type="ARBA" id="ARBA00023040"/>
    </source>
</evidence>
<sequence length="344" mass="38709">METPTNFTKNRLENQGNNTTGLGYPTTGLGYPTWIHTTTSEMGILYLGYFLLIMTSLFGNSVLIHIIRTRQHTKTATNRLILNQACADVITTLTSMTAMFTDSLFVTRWFSGTGSLAACRILGLVNYLPPFCSVWTLTAIAVDRYFGVTRPLQPSPISHHIRLVIMGLWVWALASSAGMQAMASLSFVGKHVYCVTDFSHVKLTAGNITALCLLLLNFLVPLLVMAVLYSIVCWRLWSRDPPGEGANHERRHEEAMKTAKKVTRMMIVVVVLYVLCWLPFHFFVSLSSLHKISLPSYAVLKFIVWLSNAYSAINPFIYFSFNSHFKHELTVIFGKCCRRPKCCT</sequence>
<keyword evidence="5 9" id="KW-0472">Membrane</keyword>
<reference evidence="11" key="1">
    <citation type="submission" date="2023-01" db="EMBL/GenBank/DDBJ databases">
        <title>Genome assembly of the deep-sea coral Lophelia pertusa.</title>
        <authorList>
            <person name="Herrera S."/>
            <person name="Cordes E."/>
        </authorList>
    </citation>
    <scope>NUCLEOTIDE SEQUENCE</scope>
    <source>
        <strain evidence="11">USNM1676648</strain>
        <tissue evidence="11">Polyp</tissue>
    </source>
</reference>
<dbReference type="PANTHER" id="PTHR45695:SF9">
    <property type="entry name" value="LEUCOKININ RECEPTOR"/>
    <property type="match status" value="1"/>
</dbReference>
<name>A0A9W9ZP11_9CNID</name>
<dbReference type="Pfam" id="PF00001">
    <property type="entry name" value="7tm_1"/>
    <property type="match status" value="1"/>
</dbReference>
<evidence type="ECO:0000259" key="10">
    <source>
        <dbReference type="PROSITE" id="PS50262"/>
    </source>
</evidence>
<dbReference type="PROSITE" id="PS00237">
    <property type="entry name" value="G_PROTEIN_RECEP_F1_1"/>
    <property type="match status" value="1"/>
</dbReference>
<evidence type="ECO:0000256" key="7">
    <source>
        <dbReference type="ARBA" id="ARBA00023224"/>
    </source>
</evidence>
<protein>
    <recommendedName>
        <fullName evidence="10">G-protein coupled receptors family 1 profile domain-containing protein</fullName>
    </recommendedName>
</protein>
<gene>
    <name evidence="11" type="ORF">OS493_027630</name>
</gene>
<evidence type="ECO:0000256" key="2">
    <source>
        <dbReference type="ARBA" id="ARBA00022692"/>
    </source>
</evidence>
<evidence type="ECO:0000256" key="8">
    <source>
        <dbReference type="RuleBase" id="RU000688"/>
    </source>
</evidence>
<dbReference type="Proteomes" id="UP001163046">
    <property type="component" value="Unassembled WGS sequence"/>
</dbReference>
<keyword evidence="4 8" id="KW-0297">G-protein coupled receptor</keyword>
<feature type="transmembrane region" description="Helical" evidence="9">
    <location>
        <begin position="208"/>
        <end position="232"/>
    </location>
</feature>
<evidence type="ECO:0000256" key="3">
    <source>
        <dbReference type="ARBA" id="ARBA00022989"/>
    </source>
</evidence>
<evidence type="ECO:0000313" key="12">
    <source>
        <dbReference type="Proteomes" id="UP001163046"/>
    </source>
</evidence>
<feature type="transmembrane region" description="Helical" evidence="9">
    <location>
        <begin position="44"/>
        <end position="68"/>
    </location>
</feature>
<feature type="transmembrane region" description="Helical" evidence="9">
    <location>
        <begin position="265"/>
        <end position="286"/>
    </location>
</feature>
<dbReference type="InterPro" id="IPR017452">
    <property type="entry name" value="GPCR_Rhodpsn_7TM"/>
</dbReference>
<dbReference type="OrthoDB" id="6076970at2759"/>
<dbReference type="GO" id="GO:0005886">
    <property type="term" value="C:plasma membrane"/>
    <property type="evidence" value="ECO:0007669"/>
    <property type="project" value="TreeGrafter"/>
</dbReference>
<evidence type="ECO:0000256" key="9">
    <source>
        <dbReference type="SAM" id="Phobius"/>
    </source>
</evidence>
<evidence type="ECO:0000256" key="5">
    <source>
        <dbReference type="ARBA" id="ARBA00023136"/>
    </source>
</evidence>
<keyword evidence="12" id="KW-1185">Reference proteome</keyword>
<dbReference type="PROSITE" id="PS50262">
    <property type="entry name" value="G_PROTEIN_RECEP_F1_2"/>
    <property type="match status" value="1"/>
</dbReference>
<feature type="transmembrane region" description="Helical" evidence="9">
    <location>
        <begin position="298"/>
        <end position="319"/>
    </location>
</feature>
<evidence type="ECO:0000313" key="11">
    <source>
        <dbReference type="EMBL" id="KAJ7383469.1"/>
    </source>
</evidence>
<dbReference type="GO" id="GO:0004930">
    <property type="term" value="F:G protein-coupled receptor activity"/>
    <property type="evidence" value="ECO:0007669"/>
    <property type="project" value="UniProtKB-KW"/>
</dbReference>
<dbReference type="AlphaFoldDB" id="A0A9W9ZP11"/>